<dbReference type="EMBL" id="CP050124">
    <property type="protein sequence ID" value="QIP40131.1"/>
    <property type="molecule type" value="Genomic_DNA"/>
</dbReference>
<name>A0A6G9CU28_RHOER</name>
<organism evidence="2 3">
    <name type="scientific">Rhodococcus erythropolis</name>
    <name type="common">Arthrobacter picolinophilus</name>
    <dbReference type="NCBI Taxonomy" id="1833"/>
    <lineage>
        <taxon>Bacteria</taxon>
        <taxon>Bacillati</taxon>
        <taxon>Actinomycetota</taxon>
        <taxon>Actinomycetes</taxon>
        <taxon>Mycobacteriales</taxon>
        <taxon>Nocardiaceae</taxon>
        <taxon>Rhodococcus</taxon>
        <taxon>Rhodococcus erythropolis group</taxon>
    </lineage>
</organism>
<protein>
    <recommendedName>
        <fullName evidence="4">DNA translocase FtsK 4TM region domain-containing protein</fullName>
    </recommendedName>
</protein>
<dbReference type="AlphaFoldDB" id="A0A6G9CU28"/>
<evidence type="ECO:0000313" key="3">
    <source>
        <dbReference type="Proteomes" id="UP000502345"/>
    </source>
</evidence>
<feature type="transmembrane region" description="Helical" evidence="1">
    <location>
        <begin position="67"/>
        <end position="92"/>
    </location>
</feature>
<accession>A0A6G9CU28</accession>
<feature type="transmembrane region" description="Helical" evidence="1">
    <location>
        <begin position="37"/>
        <end position="55"/>
    </location>
</feature>
<gene>
    <name evidence="2" type="ORF">G9444_2887</name>
</gene>
<evidence type="ECO:0000256" key="1">
    <source>
        <dbReference type="SAM" id="Phobius"/>
    </source>
</evidence>
<feature type="transmembrane region" description="Helical" evidence="1">
    <location>
        <begin position="104"/>
        <end position="122"/>
    </location>
</feature>
<evidence type="ECO:0000313" key="2">
    <source>
        <dbReference type="EMBL" id="QIP40131.1"/>
    </source>
</evidence>
<proteinExistence type="predicted"/>
<keyword evidence="1" id="KW-0472">Membrane</keyword>
<dbReference type="Proteomes" id="UP000502345">
    <property type="component" value="Chromosome"/>
</dbReference>
<sequence length="177" mass="17991">MGKGIGAGWSLAARGVGATTRTVSKVGEIEAGHRRDGIALGLIAFSVVIAGGVWFKAGGPIGGGIDTLVRAIFGAASAVLPIVGVGLAILLMRTEPKPEIRPRLIMGSLLVGLPALGLWHIISGSPTDATGRSNGAGFVGYVVGGPAHQRAHRLAVCAAAGHRRRIRNPPSDRNDSA</sequence>
<reference evidence="2 3" key="1">
    <citation type="submission" date="2020-03" db="EMBL/GenBank/DDBJ databases">
        <title>Screen low temperature-resistant strains for efficient degradation of petroleum hydrocarbons under the low temperature.</title>
        <authorList>
            <person name="Wang Y."/>
            <person name="Chen J."/>
        </authorList>
    </citation>
    <scope>NUCLEOTIDE SEQUENCE [LARGE SCALE GENOMIC DNA]</scope>
    <source>
        <strain evidence="2 3">KB1</strain>
    </source>
</reference>
<evidence type="ECO:0008006" key="4">
    <source>
        <dbReference type="Google" id="ProtNLM"/>
    </source>
</evidence>
<keyword evidence="1" id="KW-1133">Transmembrane helix</keyword>
<keyword evidence="1" id="KW-0812">Transmembrane</keyword>